<proteinExistence type="predicted"/>
<keyword evidence="2" id="KW-1185">Reference proteome</keyword>
<reference evidence="1 2" key="1">
    <citation type="submission" date="2024-07" db="EMBL/GenBank/DDBJ databases">
        <authorList>
            <person name="Akdeniz Z."/>
        </authorList>
    </citation>
    <scope>NUCLEOTIDE SEQUENCE [LARGE SCALE GENOMIC DNA]</scope>
</reference>
<dbReference type="EMBL" id="CAXDID020000009">
    <property type="protein sequence ID" value="CAL5978568.1"/>
    <property type="molecule type" value="Genomic_DNA"/>
</dbReference>
<evidence type="ECO:0000313" key="2">
    <source>
        <dbReference type="Proteomes" id="UP001642409"/>
    </source>
</evidence>
<name>A0ABP1GUE3_9EUKA</name>
<sequence length="73" mass="8379">MLCQSPEHKLKQVCLQDMKTDEVCQNSILWTTVICAPYKNAGCYVLLEDDNYEVIEAQLFNSISFNAFQDVLD</sequence>
<dbReference type="Proteomes" id="UP001642409">
    <property type="component" value="Unassembled WGS sequence"/>
</dbReference>
<comment type="caution">
    <text evidence="1">The sequence shown here is derived from an EMBL/GenBank/DDBJ whole genome shotgun (WGS) entry which is preliminary data.</text>
</comment>
<organism evidence="1 2">
    <name type="scientific">Hexamita inflata</name>
    <dbReference type="NCBI Taxonomy" id="28002"/>
    <lineage>
        <taxon>Eukaryota</taxon>
        <taxon>Metamonada</taxon>
        <taxon>Diplomonadida</taxon>
        <taxon>Hexamitidae</taxon>
        <taxon>Hexamitinae</taxon>
        <taxon>Hexamita</taxon>
    </lineage>
</organism>
<protein>
    <submittedName>
        <fullName evidence="1">SET_domain-containing protein</fullName>
    </submittedName>
</protein>
<gene>
    <name evidence="1" type="ORF">HINF_LOCUS4846</name>
</gene>
<evidence type="ECO:0000313" key="1">
    <source>
        <dbReference type="EMBL" id="CAL5978568.1"/>
    </source>
</evidence>
<accession>A0ABP1GUE3</accession>